<organism evidence="1 2">
    <name type="scientific">Paratrimastix pyriformis</name>
    <dbReference type="NCBI Taxonomy" id="342808"/>
    <lineage>
        <taxon>Eukaryota</taxon>
        <taxon>Metamonada</taxon>
        <taxon>Preaxostyla</taxon>
        <taxon>Paratrimastigidae</taxon>
        <taxon>Paratrimastix</taxon>
    </lineage>
</organism>
<evidence type="ECO:0000313" key="2">
    <source>
        <dbReference type="Proteomes" id="UP001141327"/>
    </source>
</evidence>
<dbReference type="Proteomes" id="UP001141327">
    <property type="component" value="Unassembled WGS sequence"/>
</dbReference>
<dbReference type="EMBL" id="JAPMOS010000001">
    <property type="protein sequence ID" value="KAJ4463117.1"/>
    <property type="molecule type" value="Genomic_DNA"/>
</dbReference>
<protein>
    <submittedName>
        <fullName evidence="1">Uncharacterized protein</fullName>
    </submittedName>
</protein>
<evidence type="ECO:0000313" key="1">
    <source>
        <dbReference type="EMBL" id="KAJ4463117.1"/>
    </source>
</evidence>
<reference evidence="1" key="1">
    <citation type="journal article" date="2022" name="bioRxiv">
        <title>Genomics of Preaxostyla Flagellates Illuminates Evolutionary Transitions and the Path Towards Mitochondrial Loss.</title>
        <authorList>
            <person name="Novak L.V.F."/>
            <person name="Treitli S.C."/>
            <person name="Pyrih J."/>
            <person name="Halakuc P."/>
            <person name="Pipaliya S.V."/>
            <person name="Vacek V."/>
            <person name="Brzon O."/>
            <person name="Soukal P."/>
            <person name="Eme L."/>
            <person name="Dacks J.B."/>
            <person name="Karnkowska A."/>
            <person name="Elias M."/>
            <person name="Hampl V."/>
        </authorList>
    </citation>
    <scope>NUCLEOTIDE SEQUENCE</scope>
    <source>
        <strain evidence="1">RCP-MX</strain>
    </source>
</reference>
<keyword evidence="2" id="KW-1185">Reference proteome</keyword>
<gene>
    <name evidence="1" type="ORF">PAPYR_391</name>
</gene>
<accession>A0ABQ8UX23</accession>
<proteinExistence type="predicted"/>
<sequence length="117" mass="13391">MVGEFLSLLEQPFATQDTEKEEFQDLEVASIPKFVEETACRINLEYQEALNEFRDESQKLMQMTEERISRLIQMKSEALEIQTAETIDLVVSNSRRTHEFASLSADLQTAAVNAEES</sequence>
<comment type="caution">
    <text evidence="1">The sequence shown here is derived from an EMBL/GenBank/DDBJ whole genome shotgun (WGS) entry which is preliminary data.</text>
</comment>
<name>A0ABQ8UX23_9EUKA</name>